<reference evidence="2" key="2">
    <citation type="submission" date="2023-06" db="EMBL/GenBank/DDBJ databases">
        <title>Long-read-based genome assembly of the green algal bacterivore Cymbomonas tetramitiformis.</title>
        <authorList>
            <person name="Gyaltshen Y."/>
            <person name="Rozenberg A."/>
            <person name="Paasch A."/>
            <person name="Burns J.A."/>
            <person name="Warring S."/>
            <person name="Larson R."/>
            <person name="Maurer-Alcala X."/>
            <person name="Dacks J."/>
            <person name="Kim E."/>
        </authorList>
    </citation>
    <scope>NUCLEOTIDE SEQUENCE</scope>
    <source>
        <strain evidence="2">PLY_AMNH</strain>
    </source>
</reference>
<name>A0AAE0G102_9CHLO</name>
<dbReference type="Proteomes" id="UP001190700">
    <property type="component" value="Unassembled WGS sequence"/>
</dbReference>
<evidence type="ECO:0000313" key="1">
    <source>
        <dbReference type="EMBL" id="KAK3267560.1"/>
    </source>
</evidence>
<dbReference type="EMBL" id="LGRX02012341">
    <property type="protein sequence ID" value="KAK3267560.1"/>
    <property type="molecule type" value="Genomic_DNA"/>
</dbReference>
<dbReference type="AlphaFoldDB" id="A0AAE0G102"/>
<proteinExistence type="predicted"/>
<accession>A0AAE0G102</accession>
<dbReference type="EMBL" id="LGRX02010904">
    <property type="protein sequence ID" value="KAK3269515.1"/>
    <property type="molecule type" value="Genomic_DNA"/>
</dbReference>
<comment type="caution">
    <text evidence="2">The sequence shown here is derived from an EMBL/GenBank/DDBJ whole genome shotgun (WGS) entry which is preliminary data.</text>
</comment>
<organism evidence="2 3">
    <name type="scientific">Cymbomonas tetramitiformis</name>
    <dbReference type="NCBI Taxonomy" id="36881"/>
    <lineage>
        <taxon>Eukaryota</taxon>
        <taxon>Viridiplantae</taxon>
        <taxon>Chlorophyta</taxon>
        <taxon>Pyramimonadophyceae</taxon>
        <taxon>Pyramimonadales</taxon>
        <taxon>Pyramimonadaceae</taxon>
        <taxon>Cymbomonas</taxon>
    </lineage>
</organism>
<reference evidence="2 3" key="1">
    <citation type="journal article" date="2015" name="Genome Biol. Evol.">
        <title>Comparative Genomics of a Bacterivorous Green Alga Reveals Evolutionary Causalities and Consequences of Phago-Mixotrophic Mode of Nutrition.</title>
        <authorList>
            <person name="Burns J.A."/>
            <person name="Paasch A."/>
            <person name="Narechania A."/>
            <person name="Kim E."/>
        </authorList>
    </citation>
    <scope>NUCLEOTIDE SEQUENCE [LARGE SCALE GENOMIC DNA]</scope>
    <source>
        <strain evidence="2">PLY_AMNH</strain>
    </source>
</reference>
<evidence type="ECO:0000313" key="2">
    <source>
        <dbReference type="EMBL" id="KAK3269515.1"/>
    </source>
</evidence>
<evidence type="ECO:0000313" key="3">
    <source>
        <dbReference type="Proteomes" id="UP001190700"/>
    </source>
</evidence>
<protein>
    <submittedName>
        <fullName evidence="2">Uncharacterized protein</fullName>
    </submittedName>
</protein>
<gene>
    <name evidence="2" type="ORF">CYMTET_22044</name>
    <name evidence="1" type="ORF">CYMTET_23892</name>
</gene>
<keyword evidence="3" id="KW-1185">Reference proteome</keyword>
<sequence length="78" mass="8669">MNPAFVDITTTKNRPKYQWSPSSGILPPPNIHVLTNRQSVPCPAICTTLFQGASYDTVDLKASRWQVEGVPETTRLLL</sequence>